<name>A0ABV0DZF4_9BURK</name>
<evidence type="ECO:0000313" key="2">
    <source>
        <dbReference type="Proteomes" id="UP001462961"/>
    </source>
</evidence>
<dbReference type="Proteomes" id="UP001462961">
    <property type="component" value="Unassembled WGS sequence"/>
</dbReference>
<sequence length="48" mass="5423">MSTLRRNRDETVLLVVLPRALAHLRNRLPQAIDGVDVVYQVADPLTLN</sequence>
<dbReference type="EMBL" id="JAYLVJ010000017">
    <property type="protein sequence ID" value="MEO1755347.1"/>
    <property type="molecule type" value="Genomic_DNA"/>
</dbReference>
<comment type="caution">
    <text evidence="1">The sequence shown here is derived from an EMBL/GenBank/DDBJ whole genome shotgun (WGS) entry which is preliminary data.</text>
</comment>
<gene>
    <name evidence="1" type="ORF">VOI32_15575</name>
</gene>
<reference evidence="1 2" key="1">
    <citation type="submission" date="2024-01" db="EMBL/GenBank/DDBJ databases">
        <title>The diversity of rhizobia nodulating Mimosa spp. in eleven states of Brazil covering several biomes is determined by host plant, location, and edaphic factors.</title>
        <authorList>
            <person name="Rouws L."/>
            <person name="Barauna A."/>
            <person name="Beukes C."/>
            <person name="De Faria S.M."/>
            <person name="Gross E."/>
            <person name="Dos Reis Junior F.B."/>
            <person name="Simon M."/>
            <person name="Maluk M."/>
            <person name="Odee D.W."/>
            <person name="Kenicer G."/>
            <person name="Young J.P.W."/>
            <person name="Reis V.M."/>
            <person name="Zilli J."/>
            <person name="James E.K."/>
        </authorList>
    </citation>
    <scope>NUCLEOTIDE SEQUENCE [LARGE SCALE GENOMIC DNA]</scope>
    <source>
        <strain evidence="1 2">JHI1651</strain>
    </source>
</reference>
<evidence type="ECO:0000313" key="1">
    <source>
        <dbReference type="EMBL" id="MEO1755347.1"/>
    </source>
</evidence>
<organism evidence="1 2">
    <name type="scientific">Paraburkholderia caribensis</name>
    <dbReference type="NCBI Taxonomy" id="75105"/>
    <lineage>
        <taxon>Bacteria</taxon>
        <taxon>Pseudomonadati</taxon>
        <taxon>Pseudomonadota</taxon>
        <taxon>Betaproteobacteria</taxon>
        <taxon>Burkholderiales</taxon>
        <taxon>Burkholderiaceae</taxon>
        <taxon>Paraburkholderia</taxon>
    </lineage>
</organism>
<keyword evidence="2" id="KW-1185">Reference proteome</keyword>
<dbReference type="RefSeq" id="WP_176956782.1">
    <property type="nucleotide sequence ID" value="NZ_CP015958.1"/>
</dbReference>
<protein>
    <submittedName>
        <fullName evidence="1">Uncharacterized protein</fullName>
    </submittedName>
</protein>
<proteinExistence type="predicted"/>
<accession>A0ABV0DZF4</accession>